<comment type="subunit">
    <text evidence="5">Heterodimer of a large and a small subunit.</text>
</comment>
<dbReference type="PIRSF" id="PIRSF000310">
    <property type="entry name" value="NiFe_hyd_ssu"/>
    <property type="match status" value="1"/>
</dbReference>
<evidence type="ECO:0000256" key="8">
    <source>
        <dbReference type="ARBA" id="ARBA00022729"/>
    </source>
</evidence>
<comment type="cofactor">
    <cofactor evidence="2">
        <name>[4Fe-4S] cluster</name>
        <dbReference type="ChEBI" id="CHEBI:49883"/>
    </cofactor>
</comment>
<evidence type="ECO:0000256" key="9">
    <source>
        <dbReference type="ARBA" id="ARBA00023002"/>
    </source>
</evidence>
<evidence type="ECO:0000256" key="7">
    <source>
        <dbReference type="ARBA" id="ARBA00022723"/>
    </source>
</evidence>
<dbReference type="Gene3D" id="4.10.480.10">
    <property type="entry name" value="Cytochrome-c3 hydrogenase, C-terminal domain"/>
    <property type="match status" value="1"/>
</dbReference>
<dbReference type="AlphaFoldDB" id="A0A017RYX1"/>
<keyword evidence="6 13" id="KW-0004">4Fe-4S</keyword>
<keyword evidence="12 13" id="KW-0003">3Fe-4S</keyword>
<dbReference type="PANTHER" id="PTHR30013:SF7">
    <property type="entry name" value="HYDROGENASE-2 SMALL CHAIN"/>
    <property type="match status" value="1"/>
</dbReference>
<evidence type="ECO:0000313" key="17">
    <source>
        <dbReference type="Proteomes" id="UP000019681"/>
    </source>
</evidence>
<evidence type="ECO:0000256" key="11">
    <source>
        <dbReference type="ARBA" id="ARBA00023014"/>
    </source>
</evidence>
<dbReference type="NCBIfam" id="TIGR00391">
    <property type="entry name" value="hydA"/>
    <property type="match status" value="1"/>
</dbReference>
<dbReference type="GO" id="GO:0030313">
    <property type="term" value="C:cell envelope"/>
    <property type="evidence" value="ECO:0007669"/>
    <property type="project" value="UniProtKB-SubCell"/>
</dbReference>
<dbReference type="InterPro" id="IPR037148">
    <property type="entry name" value="NiFe-Hase_small_C_sf"/>
</dbReference>
<reference evidence="16 17" key="1">
    <citation type="journal article" date="2014" name="Genome Announc.">
        <title>Draft Genome Sequence of Fervidicella metallireducens Strain AeBT, an Iron-Reducing Thermoanaerobe from the Great Artesian Basin.</title>
        <authorList>
            <person name="Patel B.K."/>
        </authorList>
    </citation>
    <scope>NUCLEOTIDE SEQUENCE [LARGE SCALE GENOMIC DNA]</scope>
    <source>
        <strain evidence="16 17">AeB</strain>
    </source>
</reference>
<comment type="subcellular location">
    <subcellularLocation>
        <location evidence="3">Cell envelope</location>
    </subcellularLocation>
</comment>
<keyword evidence="11 13" id="KW-0411">Iron-sulfur</keyword>
<feature type="binding site" evidence="13">
    <location>
        <position position="219"/>
    </location>
    <ligand>
        <name>[4Fe-4S] cluster</name>
        <dbReference type="ChEBI" id="CHEBI:49883"/>
        <label>2</label>
    </ligand>
</feature>
<evidence type="ECO:0000256" key="1">
    <source>
        <dbReference type="ARBA" id="ARBA00001927"/>
    </source>
</evidence>
<dbReference type="InterPro" id="IPR037024">
    <property type="entry name" value="NiFe_Hase_small_N_sf"/>
</dbReference>
<feature type="binding site" evidence="13">
    <location>
        <position position="245"/>
    </location>
    <ligand>
        <name>[4Fe-4S] cluster</name>
        <dbReference type="ChEBI" id="CHEBI:49883"/>
        <label>2</label>
    </ligand>
</feature>
<evidence type="ECO:0000256" key="13">
    <source>
        <dbReference type="PIRSR" id="PIRSR000310-1"/>
    </source>
</evidence>
<protein>
    <submittedName>
        <fullName evidence="16">Ni/Fe hydrogenase</fullName>
    </submittedName>
</protein>
<evidence type="ECO:0000259" key="15">
    <source>
        <dbReference type="Pfam" id="PF14720"/>
    </source>
</evidence>
<comment type="caution">
    <text evidence="16">The sequence shown here is derived from an EMBL/GenBank/DDBJ whole genome shotgun (WGS) entry which is preliminary data.</text>
</comment>
<feature type="binding site" evidence="13">
    <location>
        <position position="276"/>
    </location>
    <ligand>
        <name>[3Fe-4S] cluster</name>
        <dbReference type="ChEBI" id="CHEBI:21137"/>
    </ligand>
</feature>
<dbReference type="Pfam" id="PF01058">
    <property type="entry name" value="Oxidored_q6"/>
    <property type="match status" value="1"/>
</dbReference>
<evidence type="ECO:0000256" key="12">
    <source>
        <dbReference type="ARBA" id="ARBA00023291"/>
    </source>
</evidence>
<dbReference type="GO" id="GO:0008901">
    <property type="term" value="F:ferredoxin hydrogenase activity"/>
    <property type="evidence" value="ECO:0007669"/>
    <property type="project" value="InterPro"/>
</dbReference>
<evidence type="ECO:0000256" key="2">
    <source>
        <dbReference type="ARBA" id="ARBA00001966"/>
    </source>
</evidence>
<feature type="binding site" evidence="13">
    <location>
        <position position="46"/>
    </location>
    <ligand>
        <name>[4Fe-4S] cluster</name>
        <dbReference type="ChEBI" id="CHEBI:49883"/>
        <label>1</label>
    </ligand>
</feature>
<dbReference type="InterPro" id="IPR006137">
    <property type="entry name" value="NADH_UbQ_OxRdtase-like_20kDa"/>
</dbReference>
<feature type="binding site" evidence="13">
    <location>
        <position position="239"/>
    </location>
    <ligand>
        <name>[4Fe-4S] cluster</name>
        <dbReference type="ChEBI" id="CHEBI:49883"/>
        <label>2</label>
    </ligand>
</feature>
<dbReference type="GO" id="GO:0009375">
    <property type="term" value="C:ferredoxin hydrogenase complex"/>
    <property type="evidence" value="ECO:0007669"/>
    <property type="project" value="InterPro"/>
</dbReference>
<evidence type="ECO:0000259" key="14">
    <source>
        <dbReference type="Pfam" id="PF01058"/>
    </source>
</evidence>
<dbReference type="STRING" id="1403537.Q428_03975"/>
<proteinExistence type="inferred from homology"/>
<feature type="binding site" evidence="13">
    <location>
        <position position="273"/>
    </location>
    <ligand>
        <name>[3Fe-4S] cluster</name>
        <dbReference type="ChEBI" id="CHEBI:21137"/>
    </ligand>
</feature>
<dbReference type="GO" id="GO:0044569">
    <property type="term" value="C:[Ni-Fe] hydrogenase complex"/>
    <property type="evidence" value="ECO:0007669"/>
    <property type="project" value="TreeGrafter"/>
</dbReference>
<feature type="binding site" evidence="13">
    <location>
        <position position="216"/>
    </location>
    <ligand>
        <name>[4Fe-4S] cluster</name>
        <dbReference type="ChEBI" id="CHEBI:49883"/>
        <label>2</label>
    </ligand>
</feature>
<dbReference type="PRINTS" id="PR00614">
    <property type="entry name" value="NIHGNASESMLL"/>
</dbReference>
<dbReference type="EMBL" id="AZQP01000008">
    <property type="protein sequence ID" value="EYE89115.1"/>
    <property type="molecule type" value="Genomic_DNA"/>
</dbReference>
<dbReference type="InterPro" id="IPR027394">
    <property type="entry name" value="Cytochrome-c3_hydrogenase_C"/>
</dbReference>
<keyword evidence="8" id="KW-0732">Signal</keyword>
<sequence>MKNEARCPLVNYKESTSRAIAEEVVEKIKKNRVKKLNAIWLEATGCSGNIISFLNGENPGLIFSLTQIINLTYNNTLMGAEGEAAFEDFLNTLNTEFILLVDGAVSTKEDGRYNIVASYKGKHITALEAVKMAGEKAKYVVTVGTCSSYGGISAASPNPSGSKSVKEVLNREVIRLPGCPAHPDWVVGTIAHLVGFGMPALDEESRPLLFYGVTIHDTCTRRGFFEKKIFASKLGEDGCMLRLGCRGPVTKTDCPRRKWNGYVNWPIGDNTPCIGCAQPFFPDGMEPFVRY</sequence>
<dbReference type="GO" id="GO:0051538">
    <property type="term" value="F:3 iron, 4 sulfur cluster binding"/>
    <property type="evidence" value="ECO:0007669"/>
    <property type="project" value="UniProtKB-KW"/>
</dbReference>
<dbReference type="GO" id="GO:0016020">
    <property type="term" value="C:membrane"/>
    <property type="evidence" value="ECO:0007669"/>
    <property type="project" value="TreeGrafter"/>
</dbReference>
<dbReference type="SUPFAM" id="SSF56770">
    <property type="entry name" value="HydA/Nqo6-like"/>
    <property type="match status" value="1"/>
</dbReference>
<keyword evidence="10 13" id="KW-0408">Iron</keyword>
<dbReference type="InterPro" id="IPR001821">
    <property type="entry name" value="NiFe_hydrogenase_ssu"/>
</dbReference>
<dbReference type="Gene3D" id="3.40.50.700">
    <property type="entry name" value="NADH:ubiquinone oxidoreductase-like, 20kDa subunit"/>
    <property type="match status" value="1"/>
</dbReference>
<evidence type="ECO:0000256" key="6">
    <source>
        <dbReference type="ARBA" id="ARBA00022485"/>
    </source>
</evidence>
<evidence type="ECO:0000256" key="10">
    <source>
        <dbReference type="ARBA" id="ARBA00023004"/>
    </source>
</evidence>
<dbReference type="GO" id="GO:0046872">
    <property type="term" value="F:metal ion binding"/>
    <property type="evidence" value="ECO:0007669"/>
    <property type="project" value="UniProtKB-KW"/>
</dbReference>
<dbReference type="Proteomes" id="UP000019681">
    <property type="component" value="Unassembled WGS sequence"/>
</dbReference>
<dbReference type="GO" id="GO:0009061">
    <property type="term" value="P:anaerobic respiration"/>
    <property type="evidence" value="ECO:0007669"/>
    <property type="project" value="TreeGrafter"/>
</dbReference>
<keyword evidence="9" id="KW-0560">Oxidoreductase</keyword>
<organism evidence="16 17">
    <name type="scientific">Fervidicella metallireducens AeB</name>
    <dbReference type="NCBI Taxonomy" id="1403537"/>
    <lineage>
        <taxon>Bacteria</taxon>
        <taxon>Bacillati</taxon>
        <taxon>Bacillota</taxon>
        <taxon>Clostridia</taxon>
        <taxon>Eubacteriales</taxon>
        <taxon>Clostridiaceae</taxon>
        <taxon>Fervidicella</taxon>
    </lineage>
</organism>
<dbReference type="PANTHER" id="PTHR30013">
    <property type="entry name" value="NIFE / NIFESE HYDROGENASE SMALL SUBUNIT FAMILY MEMBER"/>
    <property type="match status" value="1"/>
</dbReference>
<comment type="similarity">
    <text evidence="4">Belongs to the [NiFe]/[NiFeSe] hydrogenase small subunit family.</text>
</comment>
<comment type="cofactor">
    <cofactor evidence="1">
        <name>[3Fe-4S] cluster</name>
        <dbReference type="ChEBI" id="CHEBI:21137"/>
    </cofactor>
</comment>
<name>A0A017RYX1_9CLOT</name>
<feature type="binding site" evidence="13">
    <location>
        <position position="179"/>
    </location>
    <ligand>
        <name>[4Fe-4S] cluster</name>
        <dbReference type="ChEBI" id="CHEBI:49883"/>
        <label>1</label>
    </ligand>
</feature>
<feature type="binding site" evidence="13">
    <location>
        <position position="146"/>
    </location>
    <ligand>
        <name>[4Fe-4S] cluster</name>
        <dbReference type="ChEBI" id="CHEBI:49883"/>
        <label>1</label>
    </ligand>
</feature>
<feature type="binding site" evidence="13">
    <location>
        <position position="254"/>
    </location>
    <ligand>
        <name>[3Fe-4S] cluster</name>
        <dbReference type="ChEBI" id="CHEBI:21137"/>
    </ligand>
</feature>
<dbReference type="GO" id="GO:0009055">
    <property type="term" value="F:electron transfer activity"/>
    <property type="evidence" value="ECO:0007669"/>
    <property type="project" value="TreeGrafter"/>
</dbReference>
<gene>
    <name evidence="16" type="ORF">Q428_03975</name>
</gene>
<keyword evidence="7 13" id="KW-0479">Metal-binding</keyword>
<dbReference type="GO" id="GO:0051539">
    <property type="term" value="F:4 iron, 4 sulfur cluster binding"/>
    <property type="evidence" value="ECO:0007669"/>
    <property type="project" value="UniProtKB-KW"/>
</dbReference>
<evidence type="ECO:0000313" key="16">
    <source>
        <dbReference type="EMBL" id="EYE89115.1"/>
    </source>
</evidence>
<evidence type="ECO:0000256" key="3">
    <source>
        <dbReference type="ARBA" id="ARBA00004196"/>
    </source>
</evidence>
<evidence type="ECO:0000256" key="5">
    <source>
        <dbReference type="ARBA" id="ARBA00011771"/>
    </source>
</evidence>
<keyword evidence="17" id="KW-1185">Reference proteome</keyword>
<evidence type="ECO:0000256" key="4">
    <source>
        <dbReference type="ARBA" id="ARBA00006605"/>
    </source>
</evidence>
<feature type="domain" description="Cytochrome-c3 hydrogenase C-terminal" evidence="15">
    <location>
        <begin position="211"/>
        <end position="288"/>
    </location>
</feature>
<accession>A0A017RYX1</accession>
<dbReference type="Pfam" id="PF14720">
    <property type="entry name" value="NiFe_hyd_SSU_C"/>
    <property type="match status" value="1"/>
</dbReference>
<feature type="domain" description="NADH:ubiquinone oxidoreductase-like 20kDa subunit" evidence="14">
    <location>
        <begin position="46"/>
        <end position="193"/>
    </location>
</feature>